<name>A0ABV3Z7Z2_9BACT</name>
<evidence type="ECO:0000313" key="2">
    <source>
        <dbReference type="Proteomes" id="UP001560573"/>
    </source>
</evidence>
<evidence type="ECO:0000313" key="1">
    <source>
        <dbReference type="EMBL" id="MEX6685972.1"/>
    </source>
</evidence>
<evidence type="ECO:0008006" key="3">
    <source>
        <dbReference type="Google" id="ProtNLM"/>
    </source>
</evidence>
<dbReference type="Proteomes" id="UP001560573">
    <property type="component" value="Unassembled WGS sequence"/>
</dbReference>
<dbReference type="EMBL" id="JAULBC010000001">
    <property type="protein sequence ID" value="MEX6685972.1"/>
    <property type="molecule type" value="Genomic_DNA"/>
</dbReference>
<sequence>MDVKMNEATNNRPQGDRLIAAPHVFINLQSYIKQLKSEEAWQKNDRNAITVFKTEGVTVVVVAMHANAEINDNVVNGILTLQVLEGSVEVVVNGTTESISQRQMLAIERQVSHHIKATEDSFLLLTINGKE</sequence>
<keyword evidence="2" id="KW-1185">Reference proteome</keyword>
<gene>
    <name evidence="1" type="ORF">QTN47_00615</name>
</gene>
<protein>
    <recommendedName>
        <fullName evidence="3">Cupin domain-containing protein</fullName>
    </recommendedName>
</protein>
<dbReference type="InterPro" id="IPR011051">
    <property type="entry name" value="RmlC_Cupin_sf"/>
</dbReference>
<comment type="caution">
    <text evidence="1">The sequence shown here is derived from an EMBL/GenBank/DDBJ whole genome shotgun (WGS) entry which is preliminary data.</text>
</comment>
<proteinExistence type="predicted"/>
<organism evidence="1 2">
    <name type="scientific">Danxiaibacter flavus</name>
    <dbReference type="NCBI Taxonomy" id="3049108"/>
    <lineage>
        <taxon>Bacteria</taxon>
        <taxon>Pseudomonadati</taxon>
        <taxon>Bacteroidota</taxon>
        <taxon>Chitinophagia</taxon>
        <taxon>Chitinophagales</taxon>
        <taxon>Chitinophagaceae</taxon>
        <taxon>Danxiaibacter</taxon>
    </lineage>
</organism>
<dbReference type="RefSeq" id="WP_369327360.1">
    <property type="nucleotide sequence ID" value="NZ_JAULBC010000001.1"/>
</dbReference>
<dbReference type="Gene3D" id="2.60.120.10">
    <property type="entry name" value="Jelly Rolls"/>
    <property type="match status" value="1"/>
</dbReference>
<reference evidence="1 2" key="1">
    <citation type="submission" date="2023-07" db="EMBL/GenBank/DDBJ databases">
        <authorList>
            <person name="Lian W.-H."/>
        </authorList>
    </citation>
    <scope>NUCLEOTIDE SEQUENCE [LARGE SCALE GENOMIC DNA]</scope>
    <source>
        <strain evidence="1 2">SYSU DXS3180</strain>
    </source>
</reference>
<dbReference type="InterPro" id="IPR014710">
    <property type="entry name" value="RmlC-like_jellyroll"/>
</dbReference>
<accession>A0ABV3Z7Z2</accession>
<dbReference type="SUPFAM" id="SSF51182">
    <property type="entry name" value="RmlC-like cupins"/>
    <property type="match status" value="1"/>
</dbReference>